<name>A0A074S935_9AGAM</name>
<accession>A0A074S935</accession>
<feature type="compositionally biased region" description="Polar residues" evidence="1">
    <location>
        <begin position="71"/>
        <end position="84"/>
    </location>
</feature>
<evidence type="ECO:0000313" key="2">
    <source>
        <dbReference type="EMBL" id="KEP54110.1"/>
    </source>
</evidence>
<reference evidence="2 3" key="1">
    <citation type="submission" date="2013-12" db="EMBL/GenBank/DDBJ databases">
        <authorList>
            <person name="Cubeta M."/>
            <person name="Pakala S."/>
            <person name="Fedorova N."/>
            <person name="Thomas E."/>
            <person name="Dean R."/>
            <person name="Jabaji S."/>
            <person name="Neate S."/>
            <person name="Toda T."/>
            <person name="Tavantzis S."/>
            <person name="Vilgalys R."/>
            <person name="Bharathan N."/>
            <person name="Pakala S."/>
            <person name="Losada L.S."/>
            <person name="Zafar N."/>
            <person name="Nierman W."/>
        </authorList>
    </citation>
    <scope>NUCLEOTIDE SEQUENCE [LARGE SCALE GENOMIC DNA]</scope>
    <source>
        <strain evidence="2 3">123E</strain>
    </source>
</reference>
<proteinExistence type="predicted"/>
<sequence>MTSITRPRLSSMVQSSVMSYQQHVTRRPTIGAPEVVLSQEPAANLKRRSHIRRTSRSGNSPTLTEGRESHNQPSTALRRSRQELSPLTTAFTRSVATSISSGSILSGRPMGMEHSGIEWRCSAQYQPKMSSGGEISRRSTIASVYSLPSAAPHDSRRPTQENFILDWSVVDRALENRAESPVESPRCAWPARESCSLASQTHVQLMDGPTSLSRTNTTQVRSLILDRQGRNRF</sequence>
<comment type="caution">
    <text evidence="2">The sequence shown here is derived from an EMBL/GenBank/DDBJ whole genome shotgun (WGS) entry which is preliminary data.</text>
</comment>
<dbReference type="AlphaFoldDB" id="A0A074S935"/>
<feature type="compositionally biased region" description="Basic residues" evidence="1">
    <location>
        <begin position="45"/>
        <end position="55"/>
    </location>
</feature>
<evidence type="ECO:0000256" key="1">
    <source>
        <dbReference type="SAM" id="MobiDB-lite"/>
    </source>
</evidence>
<organism evidence="2 3">
    <name type="scientific">Rhizoctonia solani 123E</name>
    <dbReference type="NCBI Taxonomy" id="1423351"/>
    <lineage>
        <taxon>Eukaryota</taxon>
        <taxon>Fungi</taxon>
        <taxon>Dikarya</taxon>
        <taxon>Basidiomycota</taxon>
        <taxon>Agaricomycotina</taxon>
        <taxon>Agaricomycetes</taxon>
        <taxon>Cantharellales</taxon>
        <taxon>Ceratobasidiaceae</taxon>
        <taxon>Rhizoctonia</taxon>
    </lineage>
</organism>
<protein>
    <submittedName>
        <fullName evidence="2">Uncharacterized protein</fullName>
    </submittedName>
</protein>
<dbReference type="EMBL" id="AZST01000038">
    <property type="protein sequence ID" value="KEP54110.1"/>
    <property type="molecule type" value="Genomic_DNA"/>
</dbReference>
<dbReference type="Proteomes" id="UP000027456">
    <property type="component" value="Unassembled WGS sequence"/>
</dbReference>
<keyword evidence="3" id="KW-1185">Reference proteome</keyword>
<gene>
    <name evidence="2" type="ORF">V565_021880</name>
</gene>
<evidence type="ECO:0000313" key="3">
    <source>
        <dbReference type="Proteomes" id="UP000027456"/>
    </source>
</evidence>
<dbReference type="HOGENOM" id="CLU_1074339_0_0_1"/>
<feature type="region of interest" description="Disordered" evidence="1">
    <location>
        <begin position="38"/>
        <end position="84"/>
    </location>
</feature>
<dbReference type="OrthoDB" id="3154754at2759"/>